<organism evidence="2 3">
    <name type="scientific">Kosakonia oryziphila</name>
    <dbReference type="NCBI Taxonomy" id="1005667"/>
    <lineage>
        <taxon>Bacteria</taxon>
        <taxon>Pseudomonadati</taxon>
        <taxon>Pseudomonadota</taxon>
        <taxon>Gammaproteobacteria</taxon>
        <taxon>Enterobacterales</taxon>
        <taxon>Enterobacteriaceae</taxon>
        <taxon>Kosakonia</taxon>
    </lineage>
</organism>
<sequence>MKKWILSIISLVVSFVLFVFVIFEFSFRFLTADNVIAFMGKLGFLGFRVSFDSWVIFLILLSILGSLFVSGFVFYKLNKDK</sequence>
<dbReference type="EMBL" id="FMBC01000039">
    <property type="protein sequence ID" value="SCC57038.1"/>
    <property type="molecule type" value="Genomic_DNA"/>
</dbReference>
<dbReference type="AlphaFoldDB" id="A0A1C4FM15"/>
<keyword evidence="1" id="KW-0812">Transmembrane</keyword>
<name>A0A1C4FM15_9ENTR</name>
<reference evidence="3" key="1">
    <citation type="submission" date="2016-08" db="EMBL/GenBank/DDBJ databases">
        <authorList>
            <person name="Varghese N."/>
            <person name="Submissions Spin"/>
        </authorList>
    </citation>
    <scope>NUCLEOTIDE SEQUENCE [LARGE SCALE GENOMIC DNA]</scope>
    <source>
        <strain evidence="3">REICA_142</strain>
    </source>
</reference>
<dbReference type="RefSeq" id="WP_244153163.1">
    <property type="nucleotide sequence ID" value="NZ_FMBC01000039.1"/>
</dbReference>
<keyword evidence="1" id="KW-0472">Membrane</keyword>
<dbReference type="Proteomes" id="UP000198515">
    <property type="component" value="Unassembled WGS sequence"/>
</dbReference>
<feature type="transmembrane region" description="Helical" evidence="1">
    <location>
        <begin position="5"/>
        <end position="23"/>
    </location>
</feature>
<proteinExistence type="predicted"/>
<keyword evidence="1" id="KW-1133">Transmembrane helix</keyword>
<evidence type="ECO:0000256" key="1">
    <source>
        <dbReference type="SAM" id="Phobius"/>
    </source>
</evidence>
<keyword evidence="3" id="KW-1185">Reference proteome</keyword>
<accession>A0A1C4FM15</accession>
<feature type="transmembrane region" description="Helical" evidence="1">
    <location>
        <begin position="54"/>
        <end position="75"/>
    </location>
</feature>
<evidence type="ECO:0000313" key="3">
    <source>
        <dbReference type="Proteomes" id="UP000198515"/>
    </source>
</evidence>
<gene>
    <name evidence="2" type="ORF">GA0061070_10394</name>
</gene>
<protein>
    <submittedName>
        <fullName evidence="2">Uncharacterized protein</fullName>
    </submittedName>
</protein>
<evidence type="ECO:0000313" key="2">
    <source>
        <dbReference type="EMBL" id="SCC57038.1"/>
    </source>
</evidence>